<dbReference type="PANTHER" id="PTHR43877">
    <property type="entry name" value="AMINOALKYLPHOSPHONATE N-ACETYLTRANSFERASE-RELATED-RELATED"/>
    <property type="match status" value="1"/>
</dbReference>
<gene>
    <name evidence="4" type="ORF">FDG2_0205</name>
</gene>
<evidence type="ECO:0000259" key="3">
    <source>
        <dbReference type="PROSITE" id="PS51186"/>
    </source>
</evidence>
<proteinExistence type="predicted"/>
<dbReference type="Pfam" id="PF00583">
    <property type="entry name" value="Acetyltransf_1"/>
    <property type="match status" value="1"/>
</dbReference>
<feature type="domain" description="N-acetyltransferase" evidence="3">
    <location>
        <begin position="27"/>
        <end position="174"/>
    </location>
</feature>
<dbReference type="InterPro" id="IPR000182">
    <property type="entry name" value="GNAT_dom"/>
</dbReference>
<accession>A0A1C3NT35</accession>
<dbReference type="PANTHER" id="PTHR43877:SF2">
    <property type="entry name" value="AMINOALKYLPHOSPHONATE N-ACETYLTRANSFERASE-RELATED"/>
    <property type="match status" value="1"/>
</dbReference>
<evidence type="ECO:0000256" key="2">
    <source>
        <dbReference type="ARBA" id="ARBA00023315"/>
    </source>
</evidence>
<protein>
    <recommendedName>
        <fullName evidence="3">N-acetyltransferase domain-containing protein</fullName>
    </recommendedName>
</protein>
<dbReference type="InterPro" id="IPR050832">
    <property type="entry name" value="Bact_Acetyltransf"/>
</dbReference>
<keyword evidence="1" id="KW-0808">Transferase</keyword>
<evidence type="ECO:0000256" key="1">
    <source>
        <dbReference type="ARBA" id="ARBA00022679"/>
    </source>
</evidence>
<keyword evidence="2" id="KW-0012">Acyltransferase</keyword>
<name>A0A1C3NT35_9ACTN</name>
<dbReference type="Proteomes" id="UP000199013">
    <property type="component" value="Unassembled WGS sequence"/>
</dbReference>
<organism evidence="4 5">
    <name type="scientific">Candidatus Protofrankia californiensis</name>
    <dbReference type="NCBI Taxonomy" id="1839754"/>
    <lineage>
        <taxon>Bacteria</taxon>
        <taxon>Bacillati</taxon>
        <taxon>Actinomycetota</taxon>
        <taxon>Actinomycetes</taxon>
        <taxon>Frankiales</taxon>
        <taxon>Frankiaceae</taxon>
        <taxon>Protofrankia</taxon>
    </lineage>
</organism>
<dbReference type="Gene3D" id="3.40.630.30">
    <property type="match status" value="1"/>
</dbReference>
<dbReference type="CDD" id="cd04301">
    <property type="entry name" value="NAT_SF"/>
    <property type="match status" value="1"/>
</dbReference>
<sequence length="186" mass="21103">MSEPRIEPLTEPSVVEPLLDGYLRWCIERMTATNGVHFDDPDEVVAQYQRSFRDELPNLLSPRGRLLVARIGEDAVGVGALKPVDAVTSEIKRMYVDPSTRGRGIGRALLRRLLADAREEGFRLARLETANYMVEAHALYRSLGFRDSAVFDHAETAMSEGIERFMYFMELPLVPPRRLIQNSPSR</sequence>
<dbReference type="GO" id="GO:0016747">
    <property type="term" value="F:acyltransferase activity, transferring groups other than amino-acyl groups"/>
    <property type="evidence" value="ECO:0007669"/>
    <property type="project" value="InterPro"/>
</dbReference>
<dbReference type="InterPro" id="IPR016181">
    <property type="entry name" value="Acyl_CoA_acyltransferase"/>
</dbReference>
<evidence type="ECO:0000313" key="4">
    <source>
        <dbReference type="EMBL" id="SBW17409.1"/>
    </source>
</evidence>
<evidence type="ECO:0000313" key="5">
    <source>
        <dbReference type="Proteomes" id="UP000199013"/>
    </source>
</evidence>
<keyword evidence="5" id="KW-1185">Reference proteome</keyword>
<dbReference type="PROSITE" id="PS51186">
    <property type="entry name" value="GNAT"/>
    <property type="match status" value="1"/>
</dbReference>
<dbReference type="AlphaFoldDB" id="A0A1C3NT35"/>
<dbReference type="SUPFAM" id="SSF55729">
    <property type="entry name" value="Acyl-CoA N-acyltransferases (Nat)"/>
    <property type="match status" value="1"/>
</dbReference>
<dbReference type="EMBL" id="FLUV01000084">
    <property type="protein sequence ID" value="SBW17409.1"/>
    <property type="molecule type" value="Genomic_DNA"/>
</dbReference>
<reference evidence="5" key="1">
    <citation type="submission" date="2016-02" db="EMBL/GenBank/DDBJ databases">
        <authorList>
            <person name="Wibberg D."/>
        </authorList>
    </citation>
    <scope>NUCLEOTIDE SEQUENCE [LARGE SCALE GENOMIC DNA]</scope>
</reference>